<protein>
    <submittedName>
        <fullName evidence="1">Uncharacterized protein</fullName>
    </submittedName>
</protein>
<comment type="caution">
    <text evidence="1">The sequence shown here is derived from an EMBL/GenBank/DDBJ whole genome shotgun (WGS) entry which is preliminary data.</text>
</comment>
<gene>
    <name evidence="1" type="ORF">CDAR_279671</name>
</gene>
<organism evidence="1 2">
    <name type="scientific">Caerostris darwini</name>
    <dbReference type="NCBI Taxonomy" id="1538125"/>
    <lineage>
        <taxon>Eukaryota</taxon>
        <taxon>Metazoa</taxon>
        <taxon>Ecdysozoa</taxon>
        <taxon>Arthropoda</taxon>
        <taxon>Chelicerata</taxon>
        <taxon>Arachnida</taxon>
        <taxon>Araneae</taxon>
        <taxon>Araneomorphae</taxon>
        <taxon>Entelegynae</taxon>
        <taxon>Araneoidea</taxon>
        <taxon>Araneidae</taxon>
        <taxon>Caerostris</taxon>
    </lineage>
</organism>
<dbReference type="AlphaFoldDB" id="A0AAV4VF90"/>
<keyword evidence="2" id="KW-1185">Reference proteome</keyword>
<accession>A0AAV4VF90</accession>
<dbReference type="EMBL" id="BPLQ01012971">
    <property type="protein sequence ID" value="GIY68950.1"/>
    <property type="molecule type" value="Genomic_DNA"/>
</dbReference>
<dbReference type="Proteomes" id="UP001054837">
    <property type="component" value="Unassembled WGS sequence"/>
</dbReference>
<evidence type="ECO:0000313" key="1">
    <source>
        <dbReference type="EMBL" id="GIY68950.1"/>
    </source>
</evidence>
<evidence type="ECO:0000313" key="2">
    <source>
        <dbReference type="Proteomes" id="UP001054837"/>
    </source>
</evidence>
<reference evidence="1 2" key="1">
    <citation type="submission" date="2021-06" db="EMBL/GenBank/DDBJ databases">
        <title>Caerostris darwini draft genome.</title>
        <authorList>
            <person name="Kono N."/>
            <person name="Arakawa K."/>
        </authorList>
    </citation>
    <scope>NUCLEOTIDE SEQUENCE [LARGE SCALE GENOMIC DNA]</scope>
</reference>
<proteinExistence type="predicted"/>
<sequence>MRDQEGGSPEQRPILALRWTDVRHIRKLRLLGEHNFLVVGVTVSFCETVLNISYHLILSLDLVECGRIFDHDQLVKWSEIASEFTF</sequence>
<name>A0AAV4VF90_9ARAC</name>